<gene>
    <name evidence="9" type="primary">usp16_16</name>
    <name evidence="9" type="ORF">FJT64_004321</name>
</gene>
<dbReference type="PANTHER" id="PTHR24006:SF888">
    <property type="entry name" value="UBIQUITIN CARBOXYL-TERMINAL HYDROLASE 30"/>
    <property type="match status" value="1"/>
</dbReference>
<dbReference type="InterPro" id="IPR038765">
    <property type="entry name" value="Papain-like_cys_pep_sf"/>
</dbReference>
<comment type="similarity">
    <text evidence="2">Belongs to the peptidase C19 family.</text>
</comment>
<evidence type="ECO:0000256" key="3">
    <source>
        <dbReference type="ARBA" id="ARBA00012759"/>
    </source>
</evidence>
<keyword evidence="6 9" id="KW-0378">Hydrolase</keyword>
<evidence type="ECO:0000256" key="4">
    <source>
        <dbReference type="ARBA" id="ARBA00022670"/>
    </source>
</evidence>
<dbReference type="EC" id="3.4.19.12" evidence="3"/>
<keyword evidence="7" id="KW-0788">Thiol protease</keyword>
<dbReference type="AlphaFoldDB" id="A0A6A4W3I4"/>
<keyword evidence="10" id="KW-1185">Reference proteome</keyword>
<dbReference type="Proteomes" id="UP000440578">
    <property type="component" value="Unassembled WGS sequence"/>
</dbReference>
<comment type="catalytic activity">
    <reaction evidence="1">
        <text>Thiol-dependent hydrolysis of ester, thioester, amide, peptide and isopeptide bonds formed by the C-terminal Gly of ubiquitin (a 76-residue protein attached to proteins as an intracellular targeting signal).</text>
        <dbReference type="EC" id="3.4.19.12"/>
    </reaction>
</comment>
<organism evidence="9 10">
    <name type="scientific">Amphibalanus amphitrite</name>
    <name type="common">Striped barnacle</name>
    <name type="synonym">Balanus amphitrite</name>
    <dbReference type="NCBI Taxonomy" id="1232801"/>
    <lineage>
        <taxon>Eukaryota</taxon>
        <taxon>Metazoa</taxon>
        <taxon>Ecdysozoa</taxon>
        <taxon>Arthropoda</taxon>
        <taxon>Crustacea</taxon>
        <taxon>Multicrustacea</taxon>
        <taxon>Cirripedia</taxon>
        <taxon>Thoracica</taxon>
        <taxon>Thoracicalcarea</taxon>
        <taxon>Balanomorpha</taxon>
        <taxon>Balanoidea</taxon>
        <taxon>Balanidae</taxon>
        <taxon>Amphibalaninae</taxon>
        <taxon>Amphibalanus</taxon>
    </lineage>
</organism>
<reference evidence="9 10" key="1">
    <citation type="submission" date="2019-07" db="EMBL/GenBank/DDBJ databases">
        <title>Draft genome assembly of a fouling barnacle, Amphibalanus amphitrite (Darwin, 1854): The first reference genome for Thecostraca.</title>
        <authorList>
            <person name="Kim W."/>
        </authorList>
    </citation>
    <scope>NUCLEOTIDE SEQUENCE [LARGE SCALE GENOMIC DNA]</scope>
    <source>
        <strain evidence="9">SNU_AA5</strain>
        <tissue evidence="9">Soma without cirri and trophi</tissue>
    </source>
</reference>
<evidence type="ECO:0000256" key="7">
    <source>
        <dbReference type="ARBA" id="ARBA00022807"/>
    </source>
</evidence>
<feature type="domain" description="Peptidase C19 ubiquitin carboxyl-terminal hydrolase" evidence="8">
    <location>
        <begin position="11"/>
        <end position="63"/>
    </location>
</feature>
<evidence type="ECO:0000313" key="9">
    <source>
        <dbReference type="EMBL" id="KAF0298310.1"/>
    </source>
</evidence>
<dbReference type="GO" id="GO:0006508">
    <property type="term" value="P:proteolysis"/>
    <property type="evidence" value="ECO:0007669"/>
    <property type="project" value="UniProtKB-KW"/>
</dbReference>
<dbReference type="InterPro" id="IPR050164">
    <property type="entry name" value="Peptidase_C19"/>
</dbReference>
<evidence type="ECO:0000256" key="2">
    <source>
        <dbReference type="ARBA" id="ARBA00009085"/>
    </source>
</evidence>
<dbReference type="Gene3D" id="3.90.70.10">
    <property type="entry name" value="Cysteine proteinases"/>
    <property type="match status" value="1"/>
</dbReference>
<dbReference type="PANTHER" id="PTHR24006">
    <property type="entry name" value="UBIQUITIN CARBOXYL-TERMINAL HYDROLASE"/>
    <property type="match status" value="1"/>
</dbReference>
<keyword evidence="4" id="KW-0645">Protease</keyword>
<dbReference type="Pfam" id="PF00443">
    <property type="entry name" value="UCH"/>
    <property type="match status" value="1"/>
</dbReference>
<dbReference type="EMBL" id="VIIS01001437">
    <property type="protein sequence ID" value="KAF0298310.1"/>
    <property type="molecule type" value="Genomic_DNA"/>
</dbReference>
<dbReference type="GO" id="GO:0004843">
    <property type="term" value="F:cysteine-type deubiquitinase activity"/>
    <property type="evidence" value="ECO:0007669"/>
    <property type="project" value="UniProtKB-EC"/>
</dbReference>
<evidence type="ECO:0000256" key="6">
    <source>
        <dbReference type="ARBA" id="ARBA00022801"/>
    </source>
</evidence>
<dbReference type="GO" id="GO:0016579">
    <property type="term" value="P:protein deubiquitination"/>
    <property type="evidence" value="ECO:0007669"/>
    <property type="project" value="InterPro"/>
</dbReference>
<name>A0A6A4W3I4_AMPAM</name>
<dbReference type="SUPFAM" id="SSF54001">
    <property type="entry name" value="Cysteine proteinases"/>
    <property type="match status" value="1"/>
</dbReference>
<evidence type="ECO:0000313" key="10">
    <source>
        <dbReference type="Proteomes" id="UP000440578"/>
    </source>
</evidence>
<comment type="caution">
    <text evidence="9">The sequence shown here is derived from an EMBL/GenBank/DDBJ whole genome shotgun (WGS) entry which is preliminary data.</text>
</comment>
<sequence length="94" mass="10340">MHGAAQQHSHCNATKQLLIYSPPPVLTIHLKRFEMSSSGLRKVNRQVQFGERFDLAPFCSSISQDLPQMRAGQRGGGCSARCPALSRLTTLKTS</sequence>
<evidence type="ECO:0000259" key="8">
    <source>
        <dbReference type="Pfam" id="PF00443"/>
    </source>
</evidence>
<protein>
    <recommendedName>
        <fullName evidence="3">ubiquitinyl hydrolase 1</fullName>
        <ecNumber evidence="3">3.4.19.12</ecNumber>
    </recommendedName>
</protein>
<evidence type="ECO:0000256" key="5">
    <source>
        <dbReference type="ARBA" id="ARBA00022786"/>
    </source>
</evidence>
<dbReference type="InterPro" id="IPR001394">
    <property type="entry name" value="Peptidase_C19_UCH"/>
</dbReference>
<evidence type="ECO:0000256" key="1">
    <source>
        <dbReference type="ARBA" id="ARBA00000707"/>
    </source>
</evidence>
<dbReference type="GO" id="GO:0005634">
    <property type="term" value="C:nucleus"/>
    <property type="evidence" value="ECO:0007669"/>
    <property type="project" value="TreeGrafter"/>
</dbReference>
<accession>A0A6A4W3I4</accession>
<dbReference type="GO" id="GO:0005829">
    <property type="term" value="C:cytosol"/>
    <property type="evidence" value="ECO:0007669"/>
    <property type="project" value="TreeGrafter"/>
</dbReference>
<keyword evidence="5" id="KW-0833">Ubl conjugation pathway</keyword>
<proteinExistence type="inferred from homology"/>